<dbReference type="EC" id="6.2.1.26" evidence="3"/>
<dbReference type="PANTHER" id="PTHR43767">
    <property type="entry name" value="LONG-CHAIN-FATTY-ACID--COA LIGASE"/>
    <property type="match status" value="1"/>
</dbReference>
<dbReference type="InterPro" id="IPR042099">
    <property type="entry name" value="ANL_N_sf"/>
</dbReference>
<evidence type="ECO:0000313" key="4">
    <source>
        <dbReference type="Proteomes" id="UP001240447"/>
    </source>
</evidence>
<dbReference type="InterPro" id="IPR050237">
    <property type="entry name" value="ATP-dep_AMP-bd_enzyme"/>
</dbReference>
<evidence type="ECO:0000313" key="3">
    <source>
        <dbReference type="EMBL" id="MDP9820726.1"/>
    </source>
</evidence>
<dbReference type="Gene3D" id="3.30.300.30">
    <property type="match status" value="1"/>
</dbReference>
<evidence type="ECO:0000259" key="2">
    <source>
        <dbReference type="Pfam" id="PF13193"/>
    </source>
</evidence>
<dbReference type="PANTHER" id="PTHR43767:SF1">
    <property type="entry name" value="NONRIBOSOMAL PEPTIDE SYNTHASE PES1 (EUROFUNG)-RELATED"/>
    <property type="match status" value="1"/>
</dbReference>
<name>A0ABT9NK57_9ACTN</name>
<keyword evidence="3" id="KW-0436">Ligase</keyword>
<dbReference type="Pfam" id="PF00501">
    <property type="entry name" value="AMP-binding"/>
    <property type="match status" value="1"/>
</dbReference>
<dbReference type="GO" id="GO:0008756">
    <property type="term" value="F:o-succinylbenzoate-CoA ligase activity"/>
    <property type="evidence" value="ECO:0007669"/>
    <property type="project" value="UniProtKB-EC"/>
</dbReference>
<dbReference type="Pfam" id="PF13193">
    <property type="entry name" value="AMP-binding_C"/>
    <property type="match status" value="1"/>
</dbReference>
<comment type="caution">
    <text evidence="3">The sequence shown here is derived from an EMBL/GenBank/DDBJ whole genome shotgun (WGS) entry which is preliminary data.</text>
</comment>
<keyword evidence="4" id="KW-1185">Reference proteome</keyword>
<gene>
    <name evidence="3" type="ORF">J2S59_000535</name>
</gene>
<proteinExistence type="predicted"/>
<dbReference type="SUPFAM" id="SSF56801">
    <property type="entry name" value="Acetyl-CoA synthetase-like"/>
    <property type="match status" value="1"/>
</dbReference>
<dbReference type="Gene3D" id="3.40.50.12780">
    <property type="entry name" value="N-terminal domain of ligase-like"/>
    <property type="match status" value="1"/>
</dbReference>
<reference evidence="3 4" key="1">
    <citation type="submission" date="2023-07" db="EMBL/GenBank/DDBJ databases">
        <title>Sequencing the genomes of 1000 actinobacteria strains.</title>
        <authorList>
            <person name="Klenk H.-P."/>
        </authorList>
    </citation>
    <scope>NUCLEOTIDE SEQUENCE [LARGE SCALE GENOMIC DNA]</scope>
    <source>
        <strain evidence="3 4">GD13</strain>
    </source>
</reference>
<organism evidence="3 4">
    <name type="scientific">Nocardioides massiliensis</name>
    <dbReference type="NCBI Taxonomy" id="1325935"/>
    <lineage>
        <taxon>Bacteria</taxon>
        <taxon>Bacillati</taxon>
        <taxon>Actinomycetota</taxon>
        <taxon>Actinomycetes</taxon>
        <taxon>Propionibacteriales</taxon>
        <taxon>Nocardioidaceae</taxon>
        <taxon>Nocardioides</taxon>
    </lineage>
</organism>
<accession>A0ABT9NK57</accession>
<dbReference type="Proteomes" id="UP001240447">
    <property type="component" value="Unassembled WGS sequence"/>
</dbReference>
<feature type="domain" description="AMP-binding enzyme C-terminal" evidence="2">
    <location>
        <begin position="259"/>
        <end position="327"/>
    </location>
</feature>
<protein>
    <submittedName>
        <fullName evidence="3">O-succinylbenzoic acid--CoA ligase</fullName>
        <ecNumber evidence="3">6.2.1.26</ecNumber>
    </submittedName>
</protein>
<sequence>MAGSAAAVVALLDPWLAEDAPEPLQIATSGSTGQPKRVALSRAAVEASAEATHAYLGGPGQWLLSVPVAYIAGVQVLVRSLLAGHRPVLGEAHPDLATAIAAMTGERRYASLVPTQLVRALDDQRDRTALASLDAVLLGGARLDPTVRRSAEAAGIGVVETYGMSETAGGCVYDGRPLPGVDVRVDADGRVWLCGPMLADGYVDEPGRTAEAFVDGWFRTDDLGELDRDERGVRLRLLGRADDVVNSGGVKVAAAAVAQRLRAHPRVAAAEVVGVPDPEWGERVVAHVVGDLDLDEARDWVAAEHPRTWAPTVLRRHDALPLLDNGKVDRMRLRAEA</sequence>
<dbReference type="InterPro" id="IPR025110">
    <property type="entry name" value="AMP-bd_C"/>
</dbReference>
<evidence type="ECO:0000259" key="1">
    <source>
        <dbReference type="Pfam" id="PF00501"/>
    </source>
</evidence>
<feature type="domain" description="AMP-dependent synthetase/ligase" evidence="1">
    <location>
        <begin position="28"/>
        <end position="202"/>
    </location>
</feature>
<dbReference type="RefSeq" id="WP_068123298.1">
    <property type="nucleotide sequence ID" value="NZ_CCXJ01000635.1"/>
</dbReference>
<dbReference type="EMBL" id="JAUSQM010000001">
    <property type="protein sequence ID" value="MDP9820726.1"/>
    <property type="molecule type" value="Genomic_DNA"/>
</dbReference>
<dbReference type="InterPro" id="IPR000873">
    <property type="entry name" value="AMP-dep_synth/lig_dom"/>
</dbReference>
<dbReference type="InterPro" id="IPR045851">
    <property type="entry name" value="AMP-bd_C_sf"/>
</dbReference>